<proteinExistence type="predicted"/>
<dbReference type="Proteomes" id="UP000053707">
    <property type="component" value="Unassembled WGS sequence"/>
</dbReference>
<gene>
    <name evidence="2" type="ORF">AU192_17875</name>
</gene>
<dbReference type="InterPro" id="IPR002575">
    <property type="entry name" value="Aminoglycoside_PTrfase"/>
</dbReference>
<evidence type="ECO:0000259" key="1">
    <source>
        <dbReference type="Pfam" id="PF01636"/>
    </source>
</evidence>
<dbReference type="SUPFAM" id="SSF56112">
    <property type="entry name" value="Protein kinase-like (PK-like)"/>
    <property type="match status" value="1"/>
</dbReference>
<sequence>MAGIALVRRDLEATRARLRDWFDDRHTDEVVLSELRPANRAAGWSSETLVFTVETGGRTSEHVIRIPPAGGGIFPEYDLDAQSATQRLLHEHGVATPSPIVYEPDESWIGSKFLVMPRIVGHTPSDTSYATRGWLHDAGMTVQRRVHDSFLETMARLHRVPPEQAPWLARPEGVGVSAELEWWREYVRWGTDDQVPDVITEAFDWLTRRTPSATTHLSICWGDARLSNAIFDDSGELVGALDWEQACVCPAEADVAWWLATRKQMLEVNGLDLDPELEGFDSRASVVGRYEEMLGRPLEDLDWYEIFAMVRMGCCILRTQVLLRATGQSEHFLTRAPILPAWTVAAIRA</sequence>
<dbReference type="InterPro" id="IPR051678">
    <property type="entry name" value="AGP_Transferase"/>
</dbReference>
<dbReference type="InterPro" id="IPR041726">
    <property type="entry name" value="ACAD10_11_N"/>
</dbReference>
<dbReference type="RefSeq" id="WP_064399557.1">
    <property type="nucleotide sequence ID" value="NZ_LQIR01000056.1"/>
</dbReference>
<evidence type="ECO:0000313" key="2">
    <source>
        <dbReference type="EMBL" id="KUI09283.1"/>
    </source>
</evidence>
<feature type="domain" description="Aminoglycoside phosphotransferase" evidence="1">
    <location>
        <begin position="42"/>
        <end position="260"/>
    </location>
</feature>
<keyword evidence="2" id="KW-0808">Transferase</keyword>
<dbReference type="PANTHER" id="PTHR21310">
    <property type="entry name" value="AMINOGLYCOSIDE PHOSPHOTRANSFERASE-RELATED-RELATED"/>
    <property type="match status" value="1"/>
</dbReference>
<dbReference type="Pfam" id="PF01636">
    <property type="entry name" value="APH"/>
    <property type="match status" value="1"/>
</dbReference>
<keyword evidence="3" id="KW-1185">Reference proteome</keyword>
<accession>A0A101A117</accession>
<dbReference type="InterPro" id="IPR011009">
    <property type="entry name" value="Kinase-like_dom_sf"/>
</dbReference>
<protein>
    <submittedName>
        <fullName evidence="2">Aminoglycoside phosphotransferase</fullName>
    </submittedName>
</protein>
<evidence type="ECO:0000313" key="3">
    <source>
        <dbReference type="Proteomes" id="UP000053707"/>
    </source>
</evidence>
<organism evidence="2 3">
    <name type="scientific">Mycobacterium lehmannii</name>
    <dbReference type="NCBI Taxonomy" id="2048550"/>
    <lineage>
        <taxon>Bacteria</taxon>
        <taxon>Bacillati</taxon>
        <taxon>Actinomycetota</taxon>
        <taxon>Actinomycetes</taxon>
        <taxon>Mycobacteriales</taxon>
        <taxon>Mycobacteriaceae</taxon>
        <taxon>Mycobacterium</taxon>
    </lineage>
</organism>
<dbReference type="EMBL" id="LQIR01000056">
    <property type="protein sequence ID" value="KUI09283.1"/>
    <property type="molecule type" value="Genomic_DNA"/>
</dbReference>
<dbReference type="GO" id="GO:0016740">
    <property type="term" value="F:transferase activity"/>
    <property type="evidence" value="ECO:0007669"/>
    <property type="project" value="UniProtKB-KW"/>
</dbReference>
<dbReference type="Gene3D" id="3.30.200.20">
    <property type="entry name" value="Phosphorylase Kinase, domain 1"/>
    <property type="match status" value="1"/>
</dbReference>
<comment type="caution">
    <text evidence="2">The sequence shown here is derived from an EMBL/GenBank/DDBJ whole genome shotgun (WGS) entry which is preliminary data.</text>
</comment>
<name>A0A101A117_9MYCO</name>
<reference evidence="2 3" key="1">
    <citation type="submission" date="2016-01" db="EMBL/GenBank/DDBJ databases">
        <authorList>
            <consortium name="TB Trials Study Group"/>
            <person name="Sutton G."/>
            <person name="Brinkac L."/>
            <person name="Sanka R."/>
            <person name="Adams M."/>
            <person name="Lau E.L."/>
            <person name="Macaden R."/>
            <person name="Grewal H.M.S."/>
        </authorList>
    </citation>
    <scope>NUCLEOTIDE SEQUENCE [LARGE SCALE GENOMIC DNA]</scope>
    <source>
        <strain evidence="2 3">IS-1744</strain>
    </source>
</reference>
<dbReference type="CDD" id="cd05154">
    <property type="entry name" value="ACAD10_11_N-like"/>
    <property type="match status" value="1"/>
</dbReference>
<dbReference type="Gene3D" id="3.90.1200.10">
    <property type="match status" value="1"/>
</dbReference>
<dbReference type="AlphaFoldDB" id="A0A101A117"/>